<evidence type="ECO:0000313" key="3">
    <source>
        <dbReference type="Proteomes" id="UP001138768"/>
    </source>
</evidence>
<reference evidence="2 3" key="1">
    <citation type="journal article" date="2020" name="Microorganisms">
        <title>Osmotic Adaptation and Compatible Solute Biosynthesis of Phototrophic Bacteria as Revealed from Genome Analyses.</title>
        <authorList>
            <person name="Imhoff J.F."/>
            <person name="Rahn T."/>
            <person name="Kunzel S."/>
            <person name="Keller A."/>
            <person name="Neulinger S.C."/>
        </authorList>
    </citation>
    <scope>NUCLEOTIDE SEQUENCE [LARGE SCALE GENOMIC DNA]</scope>
    <source>
        <strain evidence="2 3">DSM 25653</strain>
    </source>
</reference>
<accession>A0A9X0W591</accession>
<dbReference type="EMBL" id="NRRY01000002">
    <property type="protein sequence ID" value="MBK1617258.1"/>
    <property type="molecule type" value="Genomic_DNA"/>
</dbReference>
<evidence type="ECO:0000313" key="2">
    <source>
        <dbReference type="EMBL" id="MBK1617258.1"/>
    </source>
</evidence>
<comment type="caution">
    <text evidence="2">The sequence shown here is derived from an EMBL/GenBank/DDBJ whole genome shotgun (WGS) entry which is preliminary data.</text>
</comment>
<feature type="region of interest" description="Disordered" evidence="1">
    <location>
        <begin position="1"/>
        <end position="29"/>
    </location>
</feature>
<gene>
    <name evidence="2" type="ORF">CKO42_02085</name>
</gene>
<dbReference type="RefSeq" id="WP_200237760.1">
    <property type="nucleotide sequence ID" value="NZ_NRRY01000002.1"/>
</dbReference>
<name>A0A9X0W591_9GAMM</name>
<dbReference type="AlphaFoldDB" id="A0A9X0W591"/>
<keyword evidence="3" id="KW-1185">Reference proteome</keyword>
<dbReference type="Proteomes" id="UP001138768">
    <property type="component" value="Unassembled WGS sequence"/>
</dbReference>
<proteinExistence type="predicted"/>
<protein>
    <submittedName>
        <fullName evidence="2">Uncharacterized protein</fullName>
    </submittedName>
</protein>
<sequence>MTTSAKQRQKQIEKRAKKRKLAKQKSGGGEARLNRANTYAHLPMHECLVPSTLFESGIGSLLASRKSPTGQYAAAVFLVDVYCLGIKNAFFRMFDEDEYEGTLKPSLVASHGEGIYMNIDPSCFKKLILGAADYAGELDFSPHKDYQRAIPLLDSIDPTACAERFEYGYEGKPFYIRGPSESLSQARRIVEQLDRRCGAGNFDMLITTGPID</sequence>
<evidence type="ECO:0000256" key="1">
    <source>
        <dbReference type="SAM" id="MobiDB-lite"/>
    </source>
</evidence>
<organism evidence="2 3">
    <name type="scientific">Lamprobacter modestohalophilus</name>
    <dbReference type="NCBI Taxonomy" id="1064514"/>
    <lineage>
        <taxon>Bacteria</taxon>
        <taxon>Pseudomonadati</taxon>
        <taxon>Pseudomonadota</taxon>
        <taxon>Gammaproteobacteria</taxon>
        <taxon>Chromatiales</taxon>
        <taxon>Chromatiaceae</taxon>
        <taxon>Lamprobacter</taxon>
    </lineage>
</organism>